<dbReference type="Proteomes" id="UP000030686">
    <property type="component" value="Unassembled WGS sequence"/>
</dbReference>
<evidence type="ECO:0000313" key="2">
    <source>
        <dbReference type="Proteomes" id="UP000030686"/>
    </source>
</evidence>
<gene>
    <name evidence="1" type="ORF">PROQFM164_S04g000895</name>
</gene>
<dbReference type="EMBL" id="HG792018">
    <property type="protein sequence ID" value="CDM36014.1"/>
    <property type="molecule type" value="Genomic_DNA"/>
</dbReference>
<protein>
    <submittedName>
        <fullName evidence="1">Genomic scaffold, ProqFM164S04</fullName>
    </submittedName>
</protein>
<sequence>MPSEAVNREDNIMMMVEPFHGEFGRFHFVLEATSTPHQYHIRTFPRFSSVCEFSLPKDRLVSLTNQYPRVDLPRAVHLELHAAIGNILHASRRAETIEKLIRDLGETGGSLSQDGSTNISNLLS</sequence>
<dbReference type="OrthoDB" id="2104739at2759"/>
<reference evidence="1" key="1">
    <citation type="journal article" date="2014" name="Nat. Commun.">
        <title>Multiple recent horizontal transfers of a large genomic region in cheese making fungi.</title>
        <authorList>
            <person name="Cheeseman K."/>
            <person name="Ropars J."/>
            <person name="Renault P."/>
            <person name="Dupont J."/>
            <person name="Gouzy J."/>
            <person name="Branca A."/>
            <person name="Abraham A.L."/>
            <person name="Ceppi M."/>
            <person name="Conseiller E."/>
            <person name="Debuchy R."/>
            <person name="Malagnac F."/>
            <person name="Goarin A."/>
            <person name="Silar P."/>
            <person name="Lacoste S."/>
            <person name="Sallet E."/>
            <person name="Bensimon A."/>
            <person name="Giraud T."/>
            <person name="Brygoo Y."/>
        </authorList>
    </citation>
    <scope>NUCLEOTIDE SEQUENCE [LARGE SCALE GENOMIC DNA]</scope>
    <source>
        <strain evidence="1">FM164</strain>
    </source>
</reference>
<dbReference type="AlphaFoldDB" id="W6QPI3"/>
<evidence type="ECO:0000313" key="1">
    <source>
        <dbReference type="EMBL" id="CDM36014.1"/>
    </source>
</evidence>
<accession>W6QPI3</accession>
<name>W6QPI3_PENRF</name>
<keyword evidence="2" id="KW-1185">Reference proteome</keyword>
<organism evidence="1 2">
    <name type="scientific">Penicillium roqueforti (strain FM164)</name>
    <dbReference type="NCBI Taxonomy" id="1365484"/>
    <lineage>
        <taxon>Eukaryota</taxon>
        <taxon>Fungi</taxon>
        <taxon>Dikarya</taxon>
        <taxon>Ascomycota</taxon>
        <taxon>Pezizomycotina</taxon>
        <taxon>Eurotiomycetes</taxon>
        <taxon>Eurotiomycetidae</taxon>
        <taxon>Eurotiales</taxon>
        <taxon>Aspergillaceae</taxon>
        <taxon>Penicillium</taxon>
    </lineage>
</organism>
<dbReference type="STRING" id="1365484.W6QPI3"/>
<proteinExistence type="predicted"/>